<reference evidence="1 2" key="1">
    <citation type="submission" date="2020-08" db="EMBL/GenBank/DDBJ databases">
        <title>Genomic Encyclopedia of Type Strains, Phase IV (KMG-IV): sequencing the most valuable type-strain genomes for metagenomic binning, comparative biology and taxonomic classification.</title>
        <authorList>
            <person name="Goeker M."/>
        </authorList>
    </citation>
    <scope>NUCLEOTIDE SEQUENCE [LARGE SCALE GENOMIC DNA]</scope>
    <source>
        <strain evidence="1 2">DSM 103725</strain>
    </source>
</reference>
<evidence type="ECO:0000313" key="2">
    <source>
        <dbReference type="Proteomes" id="UP000541810"/>
    </source>
</evidence>
<accession>A0A7X0H6P5</accession>
<evidence type="ECO:0000313" key="1">
    <source>
        <dbReference type="EMBL" id="MBB6430272.1"/>
    </source>
</evidence>
<proteinExistence type="predicted"/>
<dbReference type="EMBL" id="JACHGY010000001">
    <property type="protein sequence ID" value="MBB6430272.1"/>
    <property type="molecule type" value="Genomic_DNA"/>
</dbReference>
<comment type="caution">
    <text evidence="1">The sequence shown here is derived from an EMBL/GenBank/DDBJ whole genome shotgun (WGS) entry which is preliminary data.</text>
</comment>
<dbReference type="RefSeq" id="WP_184677800.1">
    <property type="nucleotide sequence ID" value="NZ_JACHGY010000001.1"/>
</dbReference>
<protein>
    <recommendedName>
        <fullName evidence="3">Zinc ribbon domain-containing protein</fullName>
    </recommendedName>
</protein>
<dbReference type="AlphaFoldDB" id="A0A7X0H6P5"/>
<name>A0A7X0H6P5_9BACT</name>
<keyword evidence="2" id="KW-1185">Reference proteome</keyword>
<organism evidence="1 2">
    <name type="scientific">Algisphaera agarilytica</name>
    <dbReference type="NCBI Taxonomy" id="1385975"/>
    <lineage>
        <taxon>Bacteria</taxon>
        <taxon>Pseudomonadati</taxon>
        <taxon>Planctomycetota</taxon>
        <taxon>Phycisphaerae</taxon>
        <taxon>Phycisphaerales</taxon>
        <taxon>Phycisphaeraceae</taxon>
        <taxon>Algisphaera</taxon>
    </lineage>
</organism>
<gene>
    <name evidence="1" type="ORF">HNQ40_002078</name>
</gene>
<evidence type="ECO:0008006" key="3">
    <source>
        <dbReference type="Google" id="ProtNLM"/>
    </source>
</evidence>
<dbReference type="Proteomes" id="UP000541810">
    <property type="component" value="Unassembled WGS sequence"/>
</dbReference>
<sequence length="84" mass="8794">MPTYQYYCTDNHQTLEVMHGMSATVETWGELCELAETDLGKTPADTPVEKLLGTGMVLSKKPDPADCTGPPAGGGCCGGMCSGH</sequence>